<dbReference type="InterPro" id="IPR032675">
    <property type="entry name" value="LRR_dom_sf"/>
</dbReference>
<dbReference type="Proteomes" id="UP001281410">
    <property type="component" value="Unassembled WGS sequence"/>
</dbReference>
<protein>
    <submittedName>
        <fullName evidence="1">Uncharacterized protein</fullName>
    </submittedName>
</protein>
<comment type="caution">
    <text evidence="1">The sequence shown here is derived from an EMBL/GenBank/DDBJ whole genome shotgun (WGS) entry which is preliminary data.</text>
</comment>
<organism evidence="1 2">
    <name type="scientific">Dipteronia sinensis</name>
    <dbReference type="NCBI Taxonomy" id="43782"/>
    <lineage>
        <taxon>Eukaryota</taxon>
        <taxon>Viridiplantae</taxon>
        <taxon>Streptophyta</taxon>
        <taxon>Embryophyta</taxon>
        <taxon>Tracheophyta</taxon>
        <taxon>Spermatophyta</taxon>
        <taxon>Magnoliopsida</taxon>
        <taxon>eudicotyledons</taxon>
        <taxon>Gunneridae</taxon>
        <taxon>Pentapetalae</taxon>
        <taxon>rosids</taxon>
        <taxon>malvids</taxon>
        <taxon>Sapindales</taxon>
        <taxon>Sapindaceae</taxon>
        <taxon>Hippocastanoideae</taxon>
        <taxon>Acereae</taxon>
        <taxon>Dipteronia</taxon>
    </lineage>
</organism>
<evidence type="ECO:0000313" key="1">
    <source>
        <dbReference type="EMBL" id="KAK3219602.1"/>
    </source>
</evidence>
<name>A0AAE0AK95_9ROSI</name>
<sequence>MENLNPFLKLQSLDFYGAEKLKSIYWKALLFPQLKEIDVTECPNLKKLPLDSNSTKERKIVISGNESWWKELQWEHQATGNAFIPCFKPFQAQY</sequence>
<gene>
    <name evidence="1" type="ORF">Dsin_013572</name>
</gene>
<dbReference type="EMBL" id="JANJYJ010000004">
    <property type="protein sequence ID" value="KAK3219602.1"/>
    <property type="molecule type" value="Genomic_DNA"/>
</dbReference>
<evidence type="ECO:0000313" key="2">
    <source>
        <dbReference type="Proteomes" id="UP001281410"/>
    </source>
</evidence>
<dbReference type="Gene3D" id="3.80.10.10">
    <property type="entry name" value="Ribonuclease Inhibitor"/>
    <property type="match status" value="1"/>
</dbReference>
<dbReference type="AlphaFoldDB" id="A0AAE0AK95"/>
<keyword evidence="2" id="KW-1185">Reference proteome</keyword>
<proteinExistence type="predicted"/>
<reference evidence="1" key="1">
    <citation type="journal article" date="2023" name="Plant J.">
        <title>Genome sequences and population genomics provide insights into the demographic history, inbreeding, and mutation load of two 'living fossil' tree species of Dipteronia.</title>
        <authorList>
            <person name="Feng Y."/>
            <person name="Comes H.P."/>
            <person name="Chen J."/>
            <person name="Zhu S."/>
            <person name="Lu R."/>
            <person name="Zhang X."/>
            <person name="Li P."/>
            <person name="Qiu J."/>
            <person name="Olsen K.M."/>
            <person name="Qiu Y."/>
        </authorList>
    </citation>
    <scope>NUCLEOTIDE SEQUENCE</scope>
    <source>
        <strain evidence="1">NBL</strain>
    </source>
</reference>
<accession>A0AAE0AK95</accession>